<dbReference type="InterPro" id="IPR020094">
    <property type="entry name" value="TruA/RsuA/RluB/E/F_N"/>
</dbReference>
<dbReference type="InterPro" id="IPR018496">
    <property type="entry name" value="PsdUridine_synth_RsuA/RluB_CS"/>
</dbReference>
<protein>
    <recommendedName>
        <fullName evidence="3">Pseudouridine synthase</fullName>
        <ecNumber evidence="3">5.4.99.-</ecNumber>
    </recommendedName>
</protein>
<gene>
    <name evidence="5" type="ORF">GN277_16680</name>
</gene>
<dbReference type="Gene3D" id="3.30.70.580">
    <property type="entry name" value="Pseudouridine synthase I, catalytic domain, N-terminal subdomain"/>
    <property type="match status" value="1"/>
</dbReference>
<dbReference type="Proteomes" id="UP000460412">
    <property type="component" value="Unassembled WGS sequence"/>
</dbReference>
<organism evidence="5 6">
    <name type="scientific">Sporofaciens musculi</name>
    <dbReference type="NCBI Taxonomy" id="2681861"/>
    <lineage>
        <taxon>Bacteria</taxon>
        <taxon>Bacillati</taxon>
        <taxon>Bacillota</taxon>
        <taxon>Clostridia</taxon>
        <taxon>Lachnospirales</taxon>
        <taxon>Lachnospiraceae</taxon>
        <taxon>Sporofaciens</taxon>
    </lineage>
</organism>
<dbReference type="GO" id="GO:0140098">
    <property type="term" value="F:catalytic activity, acting on RNA"/>
    <property type="evidence" value="ECO:0007669"/>
    <property type="project" value="UniProtKB-ARBA"/>
</dbReference>
<evidence type="ECO:0000256" key="1">
    <source>
        <dbReference type="ARBA" id="ARBA00008348"/>
    </source>
</evidence>
<dbReference type="PANTHER" id="PTHR47683:SF2">
    <property type="entry name" value="RNA-BINDING S4 DOMAIN-CONTAINING PROTEIN"/>
    <property type="match status" value="1"/>
</dbReference>
<dbReference type="PANTHER" id="PTHR47683">
    <property type="entry name" value="PSEUDOURIDINE SYNTHASE FAMILY PROTEIN-RELATED"/>
    <property type="match status" value="1"/>
</dbReference>
<dbReference type="Pfam" id="PF00849">
    <property type="entry name" value="PseudoU_synth_2"/>
    <property type="match status" value="1"/>
</dbReference>
<dbReference type="InterPro" id="IPR006145">
    <property type="entry name" value="PsdUridine_synth_RsuA/RluA"/>
</dbReference>
<proteinExistence type="inferred from homology"/>
<dbReference type="EMBL" id="WUQX01000001">
    <property type="protein sequence ID" value="MXP76958.1"/>
    <property type="molecule type" value="Genomic_DNA"/>
</dbReference>
<evidence type="ECO:0000259" key="4">
    <source>
        <dbReference type="Pfam" id="PF00849"/>
    </source>
</evidence>
<dbReference type="InterPro" id="IPR000748">
    <property type="entry name" value="PsdUridine_synth_RsuA/RluB/E/F"/>
</dbReference>
<dbReference type="AlphaFoldDB" id="A0A7X3MIB4"/>
<dbReference type="EC" id="5.4.99.-" evidence="3"/>
<evidence type="ECO:0000256" key="3">
    <source>
        <dbReference type="RuleBase" id="RU003887"/>
    </source>
</evidence>
<dbReference type="PROSITE" id="PS01149">
    <property type="entry name" value="PSI_RSU"/>
    <property type="match status" value="1"/>
</dbReference>
<evidence type="ECO:0000313" key="5">
    <source>
        <dbReference type="EMBL" id="MXP76958.1"/>
    </source>
</evidence>
<evidence type="ECO:0000313" key="6">
    <source>
        <dbReference type="Proteomes" id="UP000460412"/>
    </source>
</evidence>
<dbReference type="GO" id="GO:0009982">
    <property type="term" value="F:pseudouridine synthase activity"/>
    <property type="evidence" value="ECO:0007669"/>
    <property type="project" value="InterPro"/>
</dbReference>
<dbReference type="InterPro" id="IPR020103">
    <property type="entry name" value="PsdUridine_synth_cat_dom_sf"/>
</dbReference>
<dbReference type="Gene3D" id="3.30.70.1560">
    <property type="entry name" value="Alpha-L RNA-binding motif"/>
    <property type="match status" value="1"/>
</dbReference>
<feature type="domain" description="Pseudouridine synthase RsuA/RluA-like" evidence="4">
    <location>
        <begin position="2"/>
        <end position="155"/>
    </location>
</feature>
<comment type="caution">
    <text evidence="5">The sequence shown here is derived from an EMBL/GenBank/DDBJ whole genome shotgun (WGS) entry which is preliminary data.</text>
</comment>
<keyword evidence="2 3" id="KW-0413">Isomerase</keyword>
<comment type="similarity">
    <text evidence="1 3">Belongs to the pseudouridine synthase RsuA family.</text>
</comment>
<keyword evidence="6" id="KW-1185">Reference proteome</keyword>
<accession>A0A7X3MIB4</accession>
<dbReference type="InterPro" id="IPR050343">
    <property type="entry name" value="RsuA_PseudoU_synthase"/>
</dbReference>
<evidence type="ECO:0000256" key="2">
    <source>
        <dbReference type="ARBA" id="ARBA00023235"/>
    </source>
</evidence>
<reference evidence="5 6" key="1">
    <citation type="submission" date="2019-12" db="EMBL/GenBank/DDBJ databases">
        <title>Sporaefaciens musculi gen. nov., sp. nov., a novel bacterium isolated from the caecum of an obese mouse.</title>
        <authorList>
            <person name="Rasmussen T.S."/>
            <person name="Streidl T."/>
            <person name="Hitch T.C.A."/>
            <person name="Wortmann E."/>
            <person name="Deptula P."/>
            <person name="Hansen M."/>
            <person name="Nielsen D.S."/>
            <person name="Clavel T."/>
            <person name="Vogensen F.K."/>
        </authorList>
    </citation>
    <scope>NUCLEOTIDE SEQUENCE [LARGE SCALE GENOMIC DNA]</scope>
    <source>
        <strain evidence="5 6">WCA-9-b2</strain>
    </source>
</reference>
<dbReference type="InterPro" id="IPR042092">
    <property type="entry name" value="PsdUridine_s_RsuA/RluB/E/F_cat"/>
</dbReference>
<sequence length="207" mass="23753">MFNKPFGCVTARRDQRFPTVMEYFKELNNDRLSPVGRLDRETEGLLIITDDGKWNQQMTHPAYQKKKTYEFTVLGDLDQKKRKTLQNGILLNGSDTPTLPCQITVTGASVLSETLPTLHPEVQKAIFRNRPCHPVTMGRITITEGRKRQIRRMMKAVHCCVVALKRISIDGIILDEHLKPGEWREMSAFPTLFLSKNHAAEYNQSCH</sequence>
<dbReference type="GO" id="GO:0001522">
    <property type="term" value="P:pseudouridine synthesis"/>
    <property type="evidence" value="ECO:0007669"/>
    <property type="project" value="InterPro"/>
</dbReference>
<name>A0A7X3MIB4_9FIRM</name>
<dbReference type="GO" id="GO:0003723">
    <property type="term" value="F:RNA binding"/>
    <property type="evidence" value="ECO:0007669"/>
    <property type="project" value="InterPro"/>
</dbReference>
<dbReference type="GO" id="GO:0006364">
    <property type="term" value="P:rRNA processing"/>
    <property type="evidence" value="ECO:0007669"/>
    <property type="project" value="UniProtKB-ARBA"/>
</dbReference>
<dbReference type="SUPFAM" id="SSF55120">
    <property type="entry name" value="Pseudouridine synthase"/>
    <property type="match status" value="1"/>
</dbReference>
<dbReference type="NCBIfam" id="TIGR00093">
    <property type="entry name" value="pseudouridine synthase"/>
    <property type="match status" value="1"/>
</dbReference>